<dbReference type="Gene3D" id="1.10.10.2520">
    <property type="entry name" value="Cell wall hydrolase SleB, domain 1"/>
    <property type="match status" value="1"/>
</dbReference>
<name>A0A1H5WXP8_9RHOB</name>
<evidence type="ECO:0000313" key="4">
    <source>
        <dbReference type="Proteomes" id="UP000236742"/>
    </source>
</evidence>
<keyword evidence="1" id="KW-0732">Signal</keyword>
<evidence type="ECO:0000259" key="2">
    <source>
        <dbReference type="Pfam" id="PF07486"/>
    </source>
</evidence>
<dbReference type="Pfam" id="PF07486">
    <property type="entry name" value="Hydrolase_2"/>
    <property type="match status" value="1"/>
</dbReference>
<evidence type="ECO:0000256" key="1">
    <source>
        <dbReference type="SAM" id="SignalP"/>
    </source>
</evidence>
<proteinExistence type="predicted"/>
<dbReference type="InterPro" id="IPR011105">
    <property type="entry name" value="Cell_wall_hydrolase_SleB"/>
</dbReference>
<accession>A0A1H5WXP8</accession>
<gene>
    <name evidence="3" type="ORF">SAMN05421751_10982</name>
</gene>
<dbReference type="GO" id="GO:0016787">
    <property type="term" value="F:hydrolase activity"/>
    <property type="evidence" value="ECO:0007669"/>
    <property type="project" value="UniProtKB-KW"/>
</dbReference>
<feature type="signal peptide" evidence="1">
    <location>
        <begin position="1"/>
        <end position="22"/>
    </location>
</feature>
<organism evidence="3 4">
    <name type="scientific">Jhaorihella thermophila</name>
    <dbReference type="NCBI Taxonomy" id="488547"/>
    <lineage>
        <taxon>Bacteria</taxon>
        <taxon>Pseudomonadati</taxon>
        <taxon>Pseudomonadota</taxon>
        <taxon>Alphaproteobacteria</taxon>
        <taxon>Rhodobacterales</taxon>
        <taxon>Paracoccaceae</taxon>
        <taxon>Jhaorihella</taxon>
    </lineage>
</organism>
<reference evidence="3 4" key="1">
    <citation type="submission" date="2016-10" db="EMBL/GenBank/DDBJ databases">
        <authorList>
            <person name="de Groot N.N."/>
        </authorList>
    </citation>
    <scope>NUCLEOTIDE SEQUENCE [LARGE SCALE GENOMIC DNA]</scope>
    <source>
        <strain evidence="3 4">DSM 23413</strain>
    </source>
</reference>
<keyword evidence="4" id="KW-1185">Reference proteome</keyword>
<evidence type="ECO:0000313" key="3">
    <source>
        <dbReference type="EMBL" id="SEG04409.1"/>
    </source>
</evidence>
<keyword evidence="3" id="KW-0378">Hydrolase</keyword>
<dbReference type="EMBL" id="FNVD01000009">
    <property type="protein sequence ID" value="SEG04409.1"/>
    <property type="molecule type" value="Genomic_DNA"/>
</dbReference>
<sequence length="216" mass="23725">MMTRTLIAAVLAAFSLAGAVHAEAEVSRAATSDVAVAPNRAETGLKAFFASIAEKMAPRKKEQKVSFTREWIDSRPAAKGDAEWACLAEALYFEARGETVKGQFAVAEVIRNRVASSQFPNTYCGVIHQGTGKRYQCQFTYTCDGVREVIVERDAYDRVAKIARLVLDGAPVNLTGGALYYHTTAVRPSWSRRFAETARIGVHIFYRPKLRTASNG</sequence>
<protein>
    <submittedName>
        <fullName evidence="3">Cell wall hydrolase CwlJ, involved in spore germination</fullName>
    </submittedName>
</protein>
<feature type="chain" id="PRO_5009288835" evidence="1">
    <location>
        <begin position="23"/>
        <end position="216"/>
    </location>
</feature>
<dbReference type="Proteomes" id="UP000236742">
    <property type="component" value="Unassembled WGS sequence"/>
</dbReference>
<dbReference type="InterPro" id="IPR042047">
    <property type="entry name" value="SleB_dom1"/>
</dbReference>
<dbReference type="AlphaFoldDB" id="A0A1H5WXP8"/>
<feature type="domain" description="Cell wall hydrolase SleB" evidence="2">
    <location>
        <begin position="97"/>
        <end position="206"/>
    </location>
</feature>